<evidence type="ECO:0000313" key="2">
    <source>
        <dbReference type="Proteomes" id="UP000242153"/>
    </source>
</evidence>
<evidence type="ECO:0000313" key="1">
    <source>
        <dbReference type="EMBL" id="OHX52154.1"/>
    </source>
</evidence>
<reference evidence="1" key="1">
    <citation type="submission" date="2016-07" db="EMBL/GenBank/DDBJ databases">
        <title>Draft genome Planococcus salivarum.</title>
        <authorList>
            <person name="See-Too W.S."/>
        </authorList>
    </citation>
    <scope>NUCLEOTIDE SEQUENCE [LARGE SCALE GENOMIC DNA]</scope>
    <source>
        <strain evidence="1">DSM 23820</strain>
    </source>
</reference>
<dbReference type="Proteomes" id="UP000242153">
    <property type="component" value="Unassembled WGS sequence"/>
</dbReference>
<keyword evidence="2" id="KW-1185">Reference proteome</keyword>
<name>A0ABX3D1U6_9BACL</name>
<protein>
    <submittedName>
        <fullName evidence="1">Uncharacterized protein</fullName>
    </submittedName>
</protein>
<accession>A0ABX3D1U6</accession>
<gene>
    <name evidence="1" type="ORF">BB776_02490</name>
</gene>
<dbReference type="EMBL" id="MBQG01000075">
    <property type="protein sequence ID" value="OHX52154.1"/>
    <property type="molecule type" value="Genomic_DNA"/>
</dbReference>
<organism evidence="1 2">
    <name type="scientific">Planococcus salinarum</name>
    <dbReference type="NCBI Taxonomy" id="622695"/>
    <lineage>
        <taxon>Bacteria</taxon>
        <taxon>Bacillati</taxon>
        <taxon>Bacillota</taxon>
        <taxon>Bacilli</taxon>
        <taxon>Bacillales</taxon>
        <taxon>Caryophanaceae</taxon>
        <taxon>Planococcus</taxon>
    </lineage>
</organism>
<proteinExistence type="predicted"/>
<comment type="caution">
    <text evidence="1">The sequence shown here is derived from an EMBL/GenBank/DDBJ whole genome shotgun (WGS) entry which is preliminary data.</text>
</comment>
<sequence>MEWISHIAEQTEEYYKITDPVDGEYTVQLDLAELESNEGKILFDDGDSRITVLEVVPWEESGYEVIFRSHGAEIPNGTVLVSGVDHFRTGNGLSQSLEAEAVSNGGEAVPLTSSSESGLVYHDGDRFGFYLDAPEGDADEVEVTVTNLQLNLWMEKAIFE</sequence>